<evidence type="ECO:0000256" key="3">
    <source>
        <dbReference type="ARBA" id="ARBA00022450"/>
    </source>
</evidence>
<dbReference type="InterPro" id="IPR000873">
    <property type="entry name" value="AMP-dep_synth/lig_dom"/>
</dbReference>
<sequence>MSRAGLQDIWPLSPLQEGMLFLSGYDESGVDIYTVQTVLAIEGDLDAELMRESATALLRRHPGLRACFSTEEADQPVQLIVARAPLPWTEIDLTGSDDVERDWAAVLERDRATRFDLAVPPLVRFLLAEVGDGRHRLLVTNHHILLDGWSTPLLLGELFEIYGARGDASGLRRVRSFRDYLVWLSKQDKEVAEKTWAQALDGVTEPTLVGPPGASNSGSLTARVPVEISADLAARLSAVARELRVTVNTLVQAAWGLALARQLGRDDVVFGATVSGRPADLPGVESMIGLFINTLPVRIRLDPAESVGQFLARVQAEQARVMDHQYVGLSRVQRHTGLTELFDTITVFESYPVDTEALGRAESAAGLRVLGADGTDDTNYPITLTAEASQGLEVWLDHRPDVVDAATATRIAERLVTALTAFTADASVPVRALDLQSDVERAAVRAAERGPVLAVPETSVLDTFAAAVAADPHGLAVTDGTRALTFAELDERADHLAGWLRAQGVARERVVVSKLPRSVDVFVAMLGIWKAGGVYLPVDPTYPAERLRLMLEDADPVVVLDAVEPHMSAPFTPAPVDGAAYMIFTSGSTGRPKGVVVEHRSLLNLLAAHRATVMRPVSALHTASFSFDGSLDPIVWFLAGHPAHIVSAELVRDSAALVEYIRANGVGFIDTTPTLLTQLVEDGLLESGIRVVGTGAEAIGPALWARLAEAPVEAFNAYGPTEFTVDGVAGEVRGTDVVIGTPLANCAAYVLDTALSRVAPGVAGELYLAGPHVARGYLNRPGLTATRLVANPFGDGRLYRTGDLVRWTAAGELEYLGRADDQVKIRGFRVELGEVEAVLAEISRHAVVVVRDGRLVAYLVGADADHARSHAAAVLPDHMVPAAFVVLDELPTLPSGKVNRKALPAPDFAGLATAGRAARTPAESVLLDLVARVLGLPAVGVDDDFFTLGGDSIVSIQLVSRARAAGLRLSPRDVFEQRTVAALAAIAAPDTAPVVEEAGAAIGLVPFTPIMRELLDAGGPINRYAQVQVLTAAADLTADRLAAAVAKLVDTHDVLRARLTDDGLLIAPPGAADVVRVVDDGDVDAVLDELDPSAGVVFRVVWLRQRGVVAVVAHHLVVDGVSWRILLPDLVAAYRGEDLQPVGTSFRRWATGLVEAAENTAELDHWLAVLTEEEPLGARRLDPRTDVIATARTHRAELPPAVTGPLLTTVLDRFRARVDDVLLAGLAVAVARLHPGRTALLVDREGHGRDETRVDGADLHRTVGWFTSTHPVRLAGIVPTDPAATLKRVKETLRATPGDGTGFGLLRHLNPDTAARLATRGGPEVVLNYLGRFGTGEAAPGPWEPVDAGIGGGADPGLPLDHALQIDVTTVDGVGGPVLTVDWTWPDGVFTEADIRALGDHWFAALTDLVGARGGRTPSDFPLVALEQAEVDALQAAEPALADVWPLSPLQQGLLFLAGLDDSDEDVYTVQTVLHLDGPVDAARLRAAADALLDRHPGLRVRFHTLSSGRSAQLVLDDVRAPWREASGDLDALVAQDRDTRFDPLAAPLIRFLLVRTDDGAHHLVITNHHVLLDGWSTPLLGQELLQLYGGVRLPRAKPFSDYLSWLSTQDSQAAGAAWGAALAGVDEPTLVAGAAAKTTAVRPENVDVETGRELSEALVATIRALGITLNTAIQFAWGLTLARMSGREDVVFGATVSGRPADLPGVESMIGLFINTVPVRVRLDPRESLGQAARRVQTEQSALLDHQHLGLTDITRGTGLPELFDSLTVFESFPVDTDALGAAEAAAGLRVKGVSGTDATDFPLTLTADFGEVLDLSLEYRPDALDRDLVTRLADGLRTALRALATDPDSSVRGLWLAGGGGLEGREVPVEPVLEVFARQAAATPDAVAVVGPDGSLTFAELVARSGEIAAHLVGQGVRAGDVVGLALPSSAELVAAILATWRAGAAYLVLDPGYPAERIAFMVEDAAPGVVLGPDGLPGATGETFALEGTSGAAYVIYTSGSTGRPKGVVVEHSGVANLLASHRAAVMPSERLRVLNAASFSFDASVDGLLWLLAGHELHLAGPDLTTDPAALVAHVRSRGIGYVDAAPALLTRLVDEGLLETGLTVVGTGGEAVGAALWARLAAADVAAFNFYGPTESTVDAVFAPVVGAEVVIGDPVANSTAYVVNRTLGLVPAGVPGELYLGGPGLARGYLGQPGLTASRFVANPFGGGRLYRTGDLVRRTPGGLEFLGRVDDQVKVRGFRIEPGEVEAALTAEESVAAAVVVVRDEQLVGYVVAAPDTAPDGRALRARLAERLPEHMVPAVVVVLAEFPTLPNGKVDRKALPAPDLAALAGGRVRTPAEEIVAALFAEVLGLPEVGADADFFAVGGHSLLATRLVSRVRATLGAELAIRDVFTARTVAGIAALVTAGDDEVRAALVRRARPERLPLSFAQQRLWFLFRMEGPSATNNIPFVARLRGAVDADALRLALRDVVGRHESLRTVFPDHDGVAYQRILSDVDVELTEIGTTADKVGAEVQDATGYAFDLATEIPVRAWLFRVSADDSVVVLLVHHIAADEWSTAPLLGGLGEAYSARKRGVGPDWADLPVQYGDYALWQRELLGSEDNPASLVSRQVAYWRDALAGAPDEIALPLDRPRPAVASYRGDDVRFEVPSDVASSLREVARDHGVTVFMVVQAAVAALLSRLGGGDDIPLGTPIAGRTDQNLDRLVGFFVNTLVLRTDVSGDPSFVELLGRVRETDLAAYAHQDVPFERLVEILNPTRSMARHPLFHVMVTHTGLEEADLGLPGTRTEAADVATTTATFDLSFGLADVPGGMVGAIEYATDLFDRATIVDLADRLVRLLAAVAADPGRPIRRVELLSEDERELVLRTWNDTAEPEVERSLPELLASAFAEFPHEIALVSGHARLSYRDLDVLVGQLAGELRERGVGAERVVAIGLPRGAEMVVSLLAILRAGGAFVPLDPTWPRARRESVLRDSGAVLTVTGPGGVPESADTLAVDLGRWAFGGNPVAPAVPALGTQLAYVMFTSGSTGAPKGAMIRHEAICARLVWQSGLLGFGRGDASLFKAPLSFDISVNEILLPLVTGGRVVIAEPGGERDPRYLLDLIDDEGITFVYLPSSMLDALLELGRGTDSLRGLRHVWCGGEVLTPELFDRFRAALDTTMYHGYGPAETTIGVSHVVYREGSDRMATSIGGPNPNTRLYVLDDALNPVPPGVAGELYVGGYLLGRGYVNRPDLTAARFVANPFGDGRLYRTGDLVRWAGDGTLDFVGRADNQVKIRGMRLELEEVEAALLSHPGVRSAVVTTRHTPTGSAYLAAYVVPEGPVADLGEWAKNTLPEYMVPSAFVELDALPITANGKVDRRALPEPVLETGDRRAPRSPREELVAGIFADLLGVDSVGSDDNFFALGGHSLLATKLVSRVRTVLGVEPTIRDVFEAPTVAGLVSRLPLSGVARPALTRRERPERLPLSFAQQRLWFLFRMEGPSSTYNIPLTARLRGEVDADAFRLALRDIAGRHESLRTVFPVWDGVPYQRILSDVDVPFEVADAGSDVDSLVAAAVEYGFDLSAEIPLRVWLFRLSAEESVVVLLVHHIAADEWSTAPLLGDLASAYSARRSGTRPEWTPLPVQYADYALWQRELLGSEDDPTSVVSTQVDHWRSALAGMPEELALPADRPRPAIASYRGGEVRFDLSGDALRGLRSAARASGATLFMTAQAAVAALLSRLGAGTDIPLGSPIAGRTDEALDELVGFFLNTLVLRTDVSGDPSFAELLGRVRETDLAAYAHQDVPFERLVEILNPTRSMGRHPLFQTLVVFHDADDRDLGLPGVSTAAQVAEVTTARFDLTFTFTELADGISGTVEYADDLFDRATASLLATRLVRLVEAVAADPALPVSAVDLLSAGERRDLLAFPDAPAVATTVIESIFAQAARTPTAVAVTAADGSVTYAELVARASALAGELTRRGAGPERIVALALPRSTDMVVAMLAVLRSGAAYLPLDPEYPADRLAYMVEDASPALLVTTPALRAVLPPVAETVTFDDSWSGDVPVAWPAPASPAYVIYTSGSTGRPKGVVVPHGAVANFAEAMGAVVGFGAGDRLLAVTTLSFDIAVLELLVPLTRGVTVRVASRDEVLDPRLLVPHLSGYVQATPSLWQAVVDAGAGLGDTTALVGGEALPSALASALATRAHRVVNLYGPTETTVWSTTAEVTDERVVIGAPIRATQAHVLDGGLGLVPAGVVGELYLAGEGVVRGYHRRPGLTSTRFVANPFGAGRLYRTGDLARWNAAGELEYLGRADDQVKVRGFRIELGEVESALSEVDSVGRAVVVARDARLVGYVVPAPGRSIDTATLRSAASSRLPDYMVPSAFVVLDAFPLTDNGKVNRRALPAPDFGSRSEGRAPQTPTEEALCSLFAEVLGVASVGVDDDFFMLGGHSLLLVRLSAAIESRLGVTLPITALFTASTVAALARRVAEAGPDEGLSPVLPLRAGTGTPVFFLHPASGLAWQFAALKPHLPDGVPLYGLQSPLLTTPTERFDTLADLAERYVAEIIHLHPTGPYRLVGWSFGGNLAHLVACALQRRGLTVDLLALLDSRQFDPALDEVPADATAALEGLLADLDYPVPADLTMESAVEVIRARGDIMASFTPETIAAVVISYLTGQQLLATAEYPVFNGDILVVDATTPEPGFELTHTPASDEWRDFATGTVTAVPFDCRHAQVLSPRMTPTLGAVLGDALRPR</sequence>
<organism evidence="8 9">
    <name type="scientific">Actinokineospora auranticolor</name>
    <dbReference type="NCBI Taxonomy" id="155976"/>
    <lineage>
        <taxon>Bacteria</taxon>
        <taxon>Bacillati</taxon>
        <taxon>Actinomycetota</taxon>
        <taxon>Actinomycetes</taxon>
        <taxon>Pseudonocardiales</taxon>
        <taxon>Pseudonocardiaceae</taxon>
        <taxon>Actinokineospora</taxon>
    </lineage>
</organism>
<dbReference type="NCBIfam" id="TIGR01720">
    <property type="entry name" value="NRPS-para261"/>
    <property type="match status" value="1"/>
</dbReference>
<dbReference type="NCBIfam" id="NF003417">
    <property type="entry name" value="PRK04813.1"/>
    <property type="match status" value="6"/>
</dbReference>
<dbReference type="GO" id="GO:0043041">
    <property type="term" value="P:amino acid activation for nonribosomal peptide biosynthetic process"/>
    <property type="evidence" value="ECO:0007669"/>
    <property type="project" value="TreeGrafter"/>
</dbReference>
<dbReference type="FunFam" id="3.40.50.980:FF:000001">
    <property type="entry name" value="Non-ribosomal peptide synthetase"/>
    <property type="match status" value="1"/>
</dbReference>
<keyword evidence="5" id="KW-0677">Repeat</keyword>
<comment type="caution">
    <text evidence="8">The sequence shown here is derived from an EMBL/GenBank/DDBJ whole genome shotgun (WGS) entry which is preliminary data.</text>
</comment>
<dbReference type="PROSITE" id="PS00455">
    <property type="entry name" value="AMP_BINDING"/>
    <property type="match status" value="4"/>
</dbReference>
<dbReference type="InterPro" id="IPR001031">
    <property type="entry name" value="Thioesterase"/>
</dbReference>
<comment type="cofactor">
    <cofactor evidence="1">
        <name>pantetheine 4'-phosphate</name>
        <dbReference type="ChEBI" id="CHEBI:47942"/>
    </cofactor>
</comment>
<dbReference type="GO" id="GO:0017000">
    <property type="term" value="P:antibiotic biosynthetic process"/>
    <property type="evidence" value="ECO:0007669"/>
    <property type="project" value="UniProtKB-KW"/>
</dbReference>
<gene>
    <name evidence="8" type="ORF">CLV40_12659</name>
</gene>
<evidence type="ECO:0000256" key="1">
    <source>
        <dbReference type="ARBA" id="ARBA00001957"/>
    </source>
</evidence>
<proteinExistence type="inferred from homology"/>
<dbReference type="CDD" id="cd05930">
    <property type="entry name" value="A_NRPS"/>
    <property type="match status" value="2"/>
</dbReference>
<dbReference type="InterPro" id="IPR010071">
    <property type="entry name" value="AA_adenyl_dom"/>
</dbReference>
<keyword evidence="6" id="KW-0045">Antibiotic biosynthesis</keyword>
<dbReference type="SMART" id="SM00823">
    <property type="entry name" value="PKS_PP"/>
    <property type="match status" value="4"/>
</dbReference>
<dbReference type="GO" id="GO:0003824">
    <property type="term" value="F:catalytic activity"/>
    <property type="evidence" value="ECO:0007669"/>
    <property type="project" value="InterPro"/>
</dbReference>
<dbReference type="CDD" id="cd19540">
    <property type="entry name" value="LCL_NRPS-like"/>
    <property type="match status" value="2"/>
</dbReference>
<evidence type="ECO:0000256" key="6">
    <source>
        <dbReference type="ARBA" id="ARBA00023194"/>
    </source>
</evidence>
<dbReference type="SUPFAM" id="SSF52777">
    <property type="entry name" value="CoA-dependent acyltransferases"/>
    <property type="match status" value="10"/>
</dbReference>
<dbReference type="Gene3D" id="3.30.300.30">
    <property type="match status" value="4"/>
</dbReference>
<dbReference type="FunFam" id="3.40.50.12780:FF:000012">
    <property type="entry name" value="Non-ribosomal peptide synthetase"/>
    <property type="match status" value="1"/>
</dbReference>
<dbReference type="RefSeq" id="WP_181043850.1">
    <property type="nucleotide sequence ID" value="NZ_CP154825.1"/>
</dbReference>
<evidence type="ECO:0000256" key="4">
    <source>
        <dbReference type="ARBA" id="ARBA00022553"/>
    </source>
</evidence>
<feature type="domain" description="Carrier" evidence="7">
    <location>
        <begin position="917"/>
        <end position="991"/>
    </location>
</feature>
<dbReference type="Gene3D" id="3.40.50.12780">
    <property type="entry name" value="N-terminal domain of ligase-like"/>
    <property type="match status" value="3"/>
</dbReference>
<dbReference type="Gene3D" id="1.10.1200.10">
    <property type="entry name" value="ACP-like"/>
    <property type="match status" value="3"/>
</dbReference>
<feature type="domain" description="Carrier" evidence="7">
    <location>
        <begin position="3380"/>
        <end position="3455"/>
    </location>
</feature>
<dbReference type="Pfam" id="PF00550">
    <property type="entry name" value="PP-binding"/>
    <property type="match status" value="4"/>
</dbReference>
<dbReference type="PANTHER" id="PTHR45527:SF1">
    <property type="entry name" value="FATTY ACID SYNTHASE"/>
    <property type="match status" value="1"/>
</dbReference>
<keyword evidence="3" id="KW-0596">Phosphopantetheine</keyword>
<dbReference type="InterPro" id="IPR023213">
    <property type="entry name" value="CAT-like_dom_sf"/>
</dbReference>
<dbReference type="GO" id="GO:0044550">
    <property type="term" value="P:secondary metabolite biosynthetic process"/>
    <property type="evidence" value="ECO:0007669"/>
    <property type="project" value="UniProtKB-ARBA"/>
</dbReference>
<dbReference type="NCBIfam" id="TIGR01733">
    <property type="entry name" value="AA-adenyl-dom"/>
    <property type="match status" value="4"/>
</dbReference>
<dbReference type="Gene3D" id="3.30.559.30">
    <property type="entry name" value="Nonribosomal peptide synthetase, condensation domain"/>
    <property type="match status" value="5"/>
</dbReference>
<evidence type="ECO:0000259" key="7">
    <source>
        <dbReference type="PROSITE" id="PS50075"/>
    </source>
</evidence>
<accession>A0A2S6GEK7</accession>
<dbReference type="Pfam" id="PF13193">
    <property type="entry name" value="AMP-binding_C"/>
    <property type="match status" value="3"/>
</dbReference>
<reference evidence="8 9" key="1">
    <citation type="submission" date="2018-02" db="EMBL/GenBank/DDBJ databases">
        <title>Genomic Encyclopedia of Archaeal and Bacterial Type Strains, Phase II (KMG-II): from individual species to whole genera.</title>
        <authorList>
            <person name="Goeker M."/>
        </authorList>
    </citation>
    <scope>NUCLEOTIDE SEQUENCE [LARGE SCALE GENOMIC DNA]</scope>
    <source>
        <strain evidence="8 9">YU 961-1</strain>
    </source>
</reference>
<dbReference type="GO" id="GO:0072330">
    <property type="term" value="P:monocarboxylic acid biosynthetic process"/>
    <property type="evidence" value="ECO:0007669"/>
    <property type="project" value="UniProtKB-ARBA"/>
</dbReference>
<dbReference type="SUPFAM" id="SSF56801">
    <property type="entry name" value="Acetyl-CoA synthetase-like"/>
    <property type="match status" value="4"/>
</dbReference>
<comment type="similarity">
    <text evidence="2">Belongs to the ATP-dependent AMP-binding enzyme family.</text>
</comment>
<dbReference type="Gene3D" id="3.40.50.1820">
    <property type="entry name" value="alpha/beta hydrolase"/>
    <property type="match status" value="1"/>
</dbReference>
<dbReference type="GO" id="GO:0008610">
    <property type="term" value="P:lipid biosynthetic process"/>
    <property type="evidence" value="ECO:0007669"/>
    <property type="project" value="UniProtKB-ARBA"/>
</dbReference>
<dbReference type="Gene3D" id="2.30.38.10">
    <property type="entry name" value="Luciferase, Domain 3"/>
    <property type="match status" value="1"/>
</dbReference>
<dbReference type="Gene3D" id="3.30.559.10">
    <property type="entry name" value="Chloramphenicol acetyltransferase-like domain"/>
    <property type="match status" value="5"/>
</dbReference>
<dbReference type="PROSITE" id="PS00012">
    <property type="entry name" value="PHOSPHOPANTETHEINE"/>
    <property type="match status" value="4"/>
</dbReference>
<dbReference type="FunFam" id="1.10.1200.10:FF:000005">
    <property type="entry name" value="Nonribosomal peptide synthetase 1"/>
    <property type="match status" value="1"/>
</dbReference>
<dbReference type="InterPro" id="IPR036736">
    <property type="entry name" value="ACP-like_sf"/>
</dbReference>
<dbReference type="FunFam" id="3.30.559.30:FF:000001">
    <property type="entry name" value="Non-ribosomal peptide synthetase"/>
    <property type="match status" value="2"/>
</dbReference>
<dbReference type="InterPro" id="IPR020806">
    <property type="entry name" value="PKS_PP-bd"/>
</dbReference>
<evidence type="ECO:0000313" key="9">
    <source>
        <dbReference type="Proteomes" id="UP000239203"/>
    </source>
</evidence>
<dbReference type="SUPFAM" id="SSF53474">
    <property type="entry name" value="alpha/beta-Hydrolases"/>
    <property type="match status" value="1"/>
</dbReference>
<dbReference type="FunFam" id="3.30.300.30:FF:000010">
    <property type="entry name" value="Enterobactin synthetase component F"/>
    <property type="match status" value="2"/>
</dbReference>
<dbReference type="InterPro" id="IPR029058">
    <property type="entry name" value="AB_hydrolase_fold"/>
</dbReference>
<dbReference type="Proteomes" id="UP000239203">
    <property type="component" value="Unassembled WGS sequence"/>
</dbReference>
<dbReference type="SUPFAM" id="SSF47336">
    <property type="entry name" value="ACP-like"/>
    <property type="match status" value="4"/>
</dbReference>
<dbReference type="CDD" id="cd19543">
    <property type="entry name" value="DCL_NRPS"/>
    <property type="match status" value="1"/>
</dbReference>
<evidence type="ECO:0000313" key="8">
    <source>
        <dbReference type="EMBL" id="PPK63652.1"/>
    </source>
</evidence>
<dbReference type="Pfam" id="PF00975">
    <property type="entry name" value="Thioesterase"/>
    <property type="match status" value="1"/>
</dbReference>
<evidence type="ECO:0000256" key="2">
    <source>
        <dbReference type="ARBA" id="ARBA00006432"/>
    </source>
</evidence>
<keyword evidence="9" id="KW-1185">Reference proteome</keyword>
<dbReference type="GO" id="GO:0005829">
    <property type="term" value="C:cytosol"/>
    <property type="evidence" value="ECO:0007669"/>
    <property type="project" value="TreeGrafter"/>
</dbReference>
<dbReference type="PANTHER" id="PTHR45527">
    <property type="entry name" value="NONRIBOSOMAL PEPTIDE SYNTHETASE"/>
    <property type="match status" value="1"/>
</dbReference>
<dbReference type="FunFam" id="2.30.38.10:FF:000001">
    <property type="entry name" value="Non-ribosomal peptide synthetase PvdI"/>
    <property type="match status" value="1"/>
</dbReference>
<dbReference type="EMBL" id="PTIX01000026">
    <property type="protein sequence ID" value="PPK63652.1"/>
    <property type="molecule type" value="Genomic_DNA"/>
</dbReference>
<dbReference type="InterPro" id="IPR042099">
    <property type="entry name" value="ANL_N_sf"/>
</dbReference>
<dbReference type="InterPro" id="IPR025110">
    <property type="entry name" value="AMP-bd_C"/>
</dbReference>
<dbReference type="InterPro" id="IPR009081">
    <property type="entry name" value="PP-bd_ACP"/>
</dbReference>
<dbReference type="GO" id="GO:0031177">
    <property type="term" value="F:phosphopantetheine binding"/>
    <property type="evidence" value="ECO:0007669"/>
    <property type="project" value="InterPro"/>
</dbReference>
<evidence type="ECO:0000256" key="5">
    <source>
        <dbReference type="ARBA" id="ARBA00022737"/>
    </source>
</evidence>
<dbReference type="InterPro" id="IPR010060">
    <property type="entry name" value="NRPS_synth"/>
</dbReference>
<dbReference type="Gene3D" id="3.40.50.980">
    <property type="match status" value="2"/>
</dbReference>
<dbReference type="InterPro" id="IPR006162">
    <property type="entry name" value="Ppantetheine_attach_site"/>
</dbReference>
<keyword evidence="4" id="KW-0597">Phosphoprotein</keyword>
<dbReference type="InterPro" id="IPR001242">
    <property type="entry name" value="Condensation_dom"/>
</dbReference>
<feature type="domain" description="Carrier" evidence="7">
    <location>
        <begin position="4401"/>
        <end position="4476"/>
    </location>
</feature>
<feature type="domain" description="Carrier" evidence="7">
    <location>
        <begin position="2339"/>
        <end position="2414"/>
    </location>
</feature>
<dbReference type="PROSITE" id="PS50075">
    <property type="entry name" value="CARRIER"/>
    <property type="match status" value="4"/>
</dbReference>
<dbReference type="Pfam" id="PF00668">
    <property type="entry name" value="Condensation"/>
    <property type="match status" value="5"/>
</dbReference>
<dbReference type="InterPro" id="IPR020845">
    <property type="entry name" value="AMP-binding_CS"/>
</dbReference>
<dbReference type="InterPro" id="IPR045851">
    <property type="entry name" value="AMP-bd_C_sf"/>
</dbReference>
<dbReference type="Pfam" id="PF00501">
    <property type="entry name" value="AMP-binding"/>
    <property type="match status" value="6"/>
</dbReference>
<dbReference type="CDD" id="cd17646">
    <property type="entry name" value="A_NRPS_AB3403-like"/>
    <property type="match status" value="1"/>
</dbReference>
<protein>
    <submittedName>
        <fullName evidence="8">Non-ribosomal peptide synthase protein (TIGR01720 family)/amino acid adenylation domain-containing protein</fullName>
    </submittedName>
</protein>
<name>A0A2S6GEK7_9PSEU</name>
<dbReference type="FunFam" id="1.10.1200.10:FF:000016">
    <property type="entry name" value="Non-ribosomal peptide synthase"/>
    <property type="match status" value="3"/>
</dbReference>